<evidence type="ECO:0000256" key="3">
    <source>
        <dbReference type="SAM" id="SignalP"/>
    </source>
</evidence>
<sequence length="264" mass="26364">MMRKFISRMTAFCSAAAAGLLLFGGIASAHVTVNPGASAPGAWETYSIKIPVEKDIPTVKVSLKMPEGLDFKQYRPVPDWKVELTKDDSGRVTVVTWSSEGDGIGPGEFQQFEFVAKNPDAEAALAWDAFQYYSDGSIVEWSGEEGSATPHSITEVSADAAAGAEGAGAAGHDAGQGHDTDAGNGSATAPDTGASDGAGTGADGGGAADAAGDQAASGAAAGEAENADGGGSAVGTAALVVSIAALLVSLAALWSAIRSKRRAS</sequence>
<name>A0ABU7VRK2_9BACL</name>
<gene>
    <name evidence="5" type="ORF">V3851_10910</name>
</gene>
<feature type="region of interest" description="Disordered" evidence="1">
    <location>
        <begin position="162"/>
        <end position="212"/>
    </location>
</feature>
<dbReference type="EMBL" id="JAZHPZ010000004">
    <property type="protein sequence ID" value="MEF2966342.1"/>
    <property type="molecule type" value="Genomic_DNA"/>
</dbReference>
<dbReference type="RefSeq" id="WP_331846558.1">
    <property type="nucleotide sequence ID" value="NZ_JAZHPZ010000004.1"/>
</dbReference>
<evidence type="ECO:0000259" key="4">
    <source>
        <dbReference type="Pfam" id="PF07987"/>
    </source>
</evidence>
<feature type="transmembrane region" description="Helical" evidence="2">
    <location>
        <begin position="233"/>
        <end position="257"/>
    </location>
</feature>
<dbReference type="Gene3D" id="2.60.40.2230">
    <property type="entry name" value="Uncharacterised protein YcnI-like PF07987, DUF1775"/>
    <property type="match status" value="1"/>
</dbReference>
<dbReference type="InterPro" id="IPR038507">
    <property type="entry name" value="YcnI-like_sf"/>
</dbReference>
<keyword evidence="6" id="KW-1185">Reference proteome</keyword>
<comment type="caution">
    <text evidence="5">The sequence shown here is derived from an EMBL/GenBank/DDBJ whole genome shotgun (WGS) entry which is preliminary data.</text>
</comment>
<keyword evidence="2" id="KW-1133">Transmembrane helix</keyword>
<evidence type="ECO:0000313" key="5">
    <source>
        <dbReference type="EMBL" id="MEF2966342.1"/>
    </source>
</evidence>
<keyword evidence="2" id="KW-0812">Transmembrane</keyword>
<keyword evidence="3" id="KW-0732">Signal</keyword>
<dbReference type="CDD" id="cd08545">
    <property type="entry name" value="YcnI_like"/>
    <property type="match status" value="1"/>
</dbReference>
<evidence type="ECO:0000313" key="6">
    <source>
        <dbReference type="Proteomes" id="UP001306950"/>
    </source>
</evidence>
<feature type="chain" id="PRO_5047220831" evidence="3">
    <location>
        <begin position="30"/>
        <end position="264"/>
    </location>
</feature>
<reference evidence="5 6" key="1">
    <citation type="submission" date="2024-02" db="EMBL/GenBank/DDBJ databases">
        <title>A nitrogen-fixing paenibacillus bacterium.</title>
        <authorList>
            <person name="Zhang W.L."/>
            <person name="Chen S.F."/>
        </authorList>
    </citation>
    <scope>NUCLEOTIDE SEQUENCE [LARGE SCALE GENOMIC DNA]</scope>
    <source>
        <strain evidence="5 6">M1</strain>
    </source>
</reference>
<dbReference type="InterPro" id="IPR012533">
    <property type="entry name" value="YcnI-copper_dom"/>
</dbReference>
<dbReference type="Proteomes" id="UP001306950">
    <property type="component" value="Unassembled WGS sequence"/>
</dbReference>
<feature type="signal peptide" evidence="3">
    <location>
        <begin position="1"/>
        <end position="29"/>
    </location>
</feature>
<accession>A0ABU7VRK2</accession>
<feature type="domain" description="YncI copper-binding" evidence="4">
    <location>
        <begin position="30"/>
        <end position="147"/>
    </location>
</feature>
<protein>
    <submittedName>
        <fullName evidence="5">YcnI family protein</fullName>
    </submittedName>
</protein>
<dbReference type="Pfam" id="PF07987">
    <property type="entry name" value="DUF1775"/>
    <property type="match status" value="1"/>
</dbReference>
<proteinExistence type="predicted"/>
<keyword evidence="2" id="KW-0472">Membrane</keyword>
<evidence type="ECO:0000256" key="2">
    <source>
        <dbReference type="SAM" id="Phobius"/>
    </source>
</evidence>
<evidence type="ECO:0000256" key="1">
    <source>
        <dbReference type="SAM" id="MobiDB-lite"/>
    </source>
</evidence>
<feature type="compositionally biased region" description="Gly residues" evidence="1">
    <location>
        <begin position="196"/>
        <end position="207"/>
    </location>
</feature>
<organism evidence="5 6">
    <name type="scientific">Paenibacillus haidiansis</name>
    <dbReference type="NCBI Taxonomy" id="1574488"/>
    <lineage>
        <taxon>Bacteria</taxon>
        <taxon>Bacillati</taxon>
        <taxon>Bacillota</taxon>
        <taxon>Bacilli</taxon>
        <taxon>Bacillales</taxon>
        <taxon>Paenibacillaceae</taxon>
        <taxon>Paenibacillus</taxon>
    </lineage>
</organism>